<organism evidence="2 3">
    <name type="scientific">Rufibacter radiotolerans</name>
    <dbReference type="NCBI Taxonomy" id="1379910"/>
    <lineage>
        <taxon>Bacteria</taxon>
        <taxon>Pseudomonadati</taxon>
        <taxon>Bacteroidota</taxon>
        <taxon>Cytophagia</taxon>
        <taxon>Cytophagales</taxon>
        <taxon>Hymenobacteraceae</taxon>
        <taxon>Rufibacter</taxon>
    </lineage>
</organism>
<dbReference type="KEGG" id="ruf:TH63_11575"/>
<dbReference type="Pfam" id="PF13568">
    <property type="entry name" value="OMP_b-brl_2"/>
    <property type="match status" value="1"/>
</dbReference>
<dbReference type="Proteomes" id="UP000036458">
    <property type="component" value="Chromosome"/>
</dbReference>
<proteinExistence type="predicted"/>
<name>A0A0H4VQC7_9BACT</name>
<dbReference type="STRING" id="1379910.TH63_11575"/>
<dbReference type="PATRIC" id="fig|1379910.4.peg.2505"/>
<evidence type="ECO:0000313" key="3">
    <source>
        <dbReference type="Proteomes" id="UP000036458"/>
    </source>
</evidence>
<gene>
    <name evidence="2" type="ORF">TH63_11575</name>
</gene>
<keyword evidence="3" id="KW-1185">Reference proteome</keyword>
<protein>
    <recommendedName>
        <fullName evidence="1">Outer membrane protein beta-barrel domain-containing protein</fullName>
    </recommendedName>
</protein>
<reference evidence="2 3" key="1">
    <citation type="submission" date="2015-01" db="EMBL/GenBank/DDBJ databases">
        <title>Rufibacter sp./DG31D/ whole genome sequencing.</title>
        <authorList>
            <person name="Kim M.K."/>
            <person name="Srinivasan S."/>
            <person name="Lee J.-J."/>
        </authorList>
    </citation>
    <scope>NUCLEOTIDE SEQUENCE [LARGE SCALE GENOMIC DNA]</scope>
    <source>
        <strain evidence="2 3">DG31D</strain>
    </source>
</reference>
<dbReference type="EMBL" id="CP010777">
    <property type="protein sequence ID" value="AKQ46127.1"/>
    <property type="molecule type" value="Genomic_DNA"/>
</dbReference>
<sequence>MLWEYVPDKAIISYLNMKKFVLAGALALLSIVGVQAQTTIGIKGGLNVATVRIPGTHVDPLVGFHAGLFASTPISSKFALQPEILYSKQGVETRDYIDRYHYLNIPLIFKGTLTGGLHAQFGPQFGILLAADRQEGRYSQDITDKLNRYDGALALGLGYDVGSWQVSARYNVGLSDTRDEHMKGVNYANNVFQLSLGYKIR</sequence>
<accession>A0A0H4VQC7</accession>
<dbReference type="InterPro" id="IPR025665">
    <property type="entry name" value="Beta-barrel_OMP_2"/>
</dbReference>
<evidence type="ECO:0000259" key="1">
    <source>
        <dbReference type="Pfam" id="PF13568"/>
    </source>
</evidence>
<feature type="domain" description="Outer membrane protein beta-barrel" evidence="1">
    <location>
        <begin position="35"/>
        <end position="177"/>
    </location>
</feature>
<dbReference type="AlphaFoldDB" id="A0A0H4VQC7"/>
<evidence type="ECO:0000313" key="2">
    <source>
        <dbReference type="EMBL" id="AKQ46127.1"/>
    </source>
</evidence>